<keyword evidence="2" id="KW-0408">Iron</keyword>
<evidence type="ECO:0000313" key="6">
    <source>
        <dbReference type="Proteomes" id="UP000061630"/>
    </source>
</evidence>
<dbReference type="GO" id="GO:0022904">
    <property type="term" value="P:respiratory electron transport chain"/>
    <property type="evidence" value="ECO:0007669"/>
    <property type="project" value="TreeGrafter"/>
</dbReference>
<dbReference type="GO" id="GO:0003954">
    <property type="term" value="F:NADH dehydrogenase activity"/>
    <property type="evidence" value="ECO:0007669"/>
    <property type="project" value="TreeGrafter"/>
</dbReference>
<gene>
    <name evidence="5" type="ORF">AV541_10820</name>
</gene>
<dbReference type="PANTHER" id="PTHR43105:SF10">
    <property type="entry name" value="NADH-QUINONE OXIDOREDUCTASE SUBUNIT G"/>
    <property type="match status" value="1"/>
</dbReference>
<dbReference type="GO" id="GO:0043546">
    <property type="term" value="F:molybdopterin cofactor binding"/>
    <property type="evidence" value="ECO:0007669"/>
    <property type="project" value="InterPro"/>
</dbReference>
<evidence type="ECO:0000256" key="2">
    <source>
        <dbReference type="ARBA" id="ARBA00023004"/>
    </source>
</evidence>
<dbReference type="SUPFAM" id="SSF50692">
    <property type="entry name" value="ADC-like"/>
    <property type="match status" value="1"/>
</dbReference>
<dbReference type="PANTHER" id="PTHR43105">
    <property type="entry name" value="RESPIRATORY NITRATE REDUCTASE"/>
    <property type="match status" value="1"/>
</dbReference>
<evidence type="ECO:0000259" key="4">
    <source>
        <dbReference type="Pfam" id="PF01568"/>
    </source>
</evidence>
<reference evidence="5 6" key="1">
    <citation type="submission" date="2016-01" db="EMBL/GenBank/DDBJ databases">
        <title>Genome sequence of Thermus parvatiensis, a thermophile isolated from a hot water spring.</title>
        <authorList>
            <person name="Tripathi C."/>
            <person name="Lal R."/>
        </authorList>
    </citation>
    <scope>NUCLEOTIDE SEQUENCE [LARGE SCALE GENOMIC DNA]</scope>
    <source>
        <strain evidence="5 6">RL</strain>
        <plasmid evidence="5 6">pTP143</plasmid>
    </source>
</reference>
<feature type="domain" description="Molybdopterin dinucleotide-binding" evidence="4">
    <location>
        <begin position="14"/>
        <end position="92"/>
    </location>
</feature>
<dbReference type="Gene3D" id="2.40.40.20">
    <property type="match status" value="1"/>
</dbReference>
<keyword evidence="5" id="KW-0614">Plasmid</keyword>
<dbReference type="InterPro" id="IPR050123">
    <property type="entry name" value="Prok_molybdopt-oxidoreductase"/>
</dbReference>
<sequence>MGTDRHLPEKALALPFPYVEVNPEDAKRLGLKSGDLVEVYNEEGNGIFLVYVTDAVKPGSLFLVMYHWRGTSNSLVSGYTDPKTTIPWYKGTRANLRKVVGAIPSVQKTASFLQQNKFD</sequence>
<organism evidence="5 6">
    <name type="scientific">Thermus parvatiensis</name>
    <dbReference type="NCBI Taxonomy" id="456163"/>
    <lineage>
        <taxon>Bacteria</taxon>
        <taxon>Thermotogati</taxon>
        <taxon>Deinococcota</taxon>
        <taxon>Deinococci</taxon>
        <taxon>Thermales</taxon>
        <taxon>Thermaceae</taxon>
        <taxon>Thermus</taxon>
    </lineage>
</organism>
<geneLocation type="plasmid" evidence="5 6">
    <name>pTP143</name>
</geneLocation>
<evidence type="ECO:0000256" key="3">
    <source>
        <dbReference type="ARBA" id="ARBA00023014"/>
    </source>
</evidence>
<dbReference type="GO" id="GO:0016020">
    <property type="term" value="C:membrane"/>
    <property type="evidence" value="ECO:0007669"/>
    <property type="project" value="TreeGrafter"/>
</dbReference>
<dbReference type="GO" id="GO:0051536">
    <property type="term" value="F:iron-sulfur cluster binding"/>
    <property type="evidence" value="ECO:0007669"/>
    <property type="project" value="UniProtKB-KW"/>
</dbReference>
<dbReference type="RefSeq" id="WP_060384887.1">
    <property type="nucleotide sequence ID" value="NZ_CP014142.1"/>
</dbReference>
<dbReference type="EMBL" id="CP014142">
    <property type="protein sequence ID" value="AMA76383.1"/>
    <property type="molecule type" value="Genomic_DNA"/>
</dbReference>
<keyword evidence="3" id="KW-0411">Iron-sulfur</keyword>
<dbReference type="InterPro" id="IPR006657">
    <property type="entry name" value="MoPterin_dinucl-bd_dom"/>
</dbReference>
<dbReference type="KEGG" id="tpar:AV541_10820"/>
<dbReference type="AlphaFoldDB" id="A0A0X8DAG4"/>
<keyword evidence="1" id="KW-0479">Metal-binding</keyword>
<proteinExistence type="predicted"/>
<evidence type="ECO:0000313" key="5">
    <source>
        <dbReference type="EMBL" id="AMA76383.1"/>
    </source>
</evidence>
<dbReference type="InterPro" id="IPR009010">
    <property type="entry name" value="Asp_de-COase-like_dom_sf"/>
</dbReference>
<evidence type="ECO:0000256" key="1">
    <source>
        <dbReference type="ARBA" id="ARBA00022723"/>
    </source>
</evidence>
<dbReference type="GO" id="GO:0046872">
    <property type="term" value="F:metal ion binding"/>
    <property type="evidence" value="ECO:0007669"/>
    <property type="project" value="UniProtKB-KW"/>
</dbReference>
<accession>A0A0X8DAG4</accession>
<dbReference type="Proteomes" id="UP000061630">
    <property type="component" value="Plasmid pTP143"/>
</dbReference>
<dbReference type="Pfam" id="PF01568">
    <property type="entry name" value="Molydop_binding"/>
    <property type="match status" value="1"/>
</dbReference>
<protein>
    <recommendedName>
        <fullName evidence="4">Molybdopterin dinucleotide-binding domain-containing protein</fullName>
    </recommendedName>
</protein>
<name>A0A0X8DAG4_9DEIN</name>